<keyword evidence="2" id="KW-1185">Reference proteome</keyword>
<organism evidence="1 2">
    <name type="scientific">Fusarium venenatum</name>
    <dbReference type="NCBI Taxonomy" id="56646"/>
    <lineage>
        <taxon>Eukaryota</taxon>
        <taxon>Fungi</taxon>
        <taxon>Dikarya</taxon>
        <taxon>Ascomycota</taxon>
        <taxon>Pezizomycotina</taxon>
        <taxon>Sordariomycetes</taxon>
        <taxon>Hypocreomycetidae</taxon>
        <taxon>Hypocreales</taxon>
        <taxon>Nectriaceae</taxon>
        <taxon>Fusarium</taxon>
    </lineage>
</organism>
<evidence type="ECO:0000313" key="1">
    <source>
        <dbReference type="EMBL" id="CEI68954.1"/>
    </source>
</evidence>
<accession>A0A2L2TD96</accession>
<evidence type="ECO:0008006" key="3">
    <source>
        <dbReference type="Google" id="ProtNLM"/>
    </source>
</evidence>
<dbReference type="AlphaFoldDB" id="A0A2L2TD96"/>
<protein>
    <recommendedName>
        <fullName evidence="3">F-box domain-containing protein</fullName>
    </recommendedName>
</protein>
<dbReference type="Proteomes" id="UP000245910">
    <property type="component" value="Chromosome III"/>
</dbReference>
<dbReference type="STRING" id="56646.A0A2L2TD96"/>
<dbReference type="EMBL" id="LN649231">
    <property type="protein sequence ID" value="CEI68954.1"/>
    <property type="molecule type" value="Genomic_DNA"/>
</dbReference>
<name>A0A2L2TD96_9HYPO</name>
<reference evidence="2" key="1">
    <citation type="submission" date="2014-10" db="EMBL/GenBank/DDBJ databases">
        <authorList>
            <person name="King R."/>
        </authorList>
    </citation>
    <scope>NUCLEOTIDE SEQUENCE [LARGE SCALE GENOMIC DNA]</scope>
    <source>
        <strain evidence="2">A3/5</strain>
    </source>
</reference>
<sequence>MAVLDHSRELSGLFQYLSGEILNQMISELPNVDIKNLRQTYIAHPRINRLFLPANLSDIQVFRAVVDYEIYQHDVT</sequence>
<proteinExistence type="predicted"/>
<evidence type="ECO:0000313" key="2">
    <source>
        <dbReference type="Proteomes" id="UP000245910"/>
    </source>
</evidence>